<reference evidence="2" key="1">
    <citation type="submission" date="2021-01" db="EMBL/GenBank/DDBJ databases">
        <title>Caligus Genome Assembly.</title>
        <authorList>
            <person name="Gallardo-Escarate C."/>
        </authorList>
    </citation>
    <scope>NUCLEOTIDE SEQUENCE [LARGE SCALE GENOMIC DNA]</scope>
</reference>
<evidence type="ECO:0000313" key="2">
    <source>
        <dbReference type="Proteomes" id="UP000595437"/>
    </source>
</evidence>
<sequence>MDSRVLPSTVIGYWVSNPRPKDFRVRPNSDERFGCSNLGQWILGSRQAQ</sequence>
<gene>
    <name evidence="1" type="ORF">FKW44_001711</name>
</gene>
<dbReference type="EMBL" id="CP045890">
    <property type="protein sequence ID" value="QQP56890.1"/>
    <property type="molecule type" value="Genomic_DNA"/>
</dbReference>
<protein>
    <submittedName>
        <fullName evidence="1">Uncharacterized protein</fullName>
    </submittedName>
</protein>
<keyword evidence="2" id="KW-1185">Reference proteome</keyword>
<proteinExistence type="predicted"/>
<accession>A0A7T8KJB9</accession>
<evidence type="ECO:0000313" key="1">
    <source>
        <dbReference type="EMBL" id="QQP56890.1"/>
    </source>
</evidence>
<dbReference type="AlphaFoldDB" id="A0A7T8KJB9"/>
<name>A0A7T8KJB9_CALRO</name>
<dbReference type="Proteomes" id="UP000595437">
    <property type="component" value="Chromosome 1"/>
</dbReference>
<organism evidence="1 2">
    <name type="scientific">Caligus rogercresseyi</name>
    <name type="common">Sea louse</name>
    <dbReference type="NCBI Taxonomy" id="217165"/>
    <lineage>
        <taxon>Eukaryota</taxon>
        <taxon>Metazoa</taxon>
        <taxon>Ecdysozoa</taxon>
        <taxon>Arthropoda</taxon>
        <taxon>Crustacea</taxon>
        <taxon>Multicrustacea</taxon>
        <taxon>Hexanauplia</taxon>
        <taxon>Copepoda</taxon>
        <taxon>Siphonostomatoida</taxon>
        <taxon>Caligidae</taxon>
        <taxon>Caligus</taxon>
    </lineage>
</organism>